<dbReference type="GO" id="GO:0023052">
    <property type="term" value="P:signaling"/>
    <property type="evidence" value="ECO:0007669"/>
    <property type="project" value="InterPro"/>
</dbReference>
<gene>
    <name evidence="3" type="ORF">CBOVIS_LOCUS5313</name>
</gene>
<dbReference type="AlphaFoldDB" id="A0A8S1ES13"/>
<dbReference type="GO" id="GO:0098978">
    <property type="term" value="C:glutamatergic synapse"/>
    <property type="evidence" value="ECO:0007669"/>
    <property type="project" value="TreeGrafter"/>
</dbReference>
<dbReference type="OrthoDB" id="10036956at2759"/>
<feature type="region of interest" description="Disordered" evidence="2">
    <location>
        <begin position="74"/>
        <end position="100"/>
    </location>
</feature>
<evidence type="ECO:0000313" key="4">
    <source>
        <dbReference type="Proteomes" id="UP000494206"/>
    </source>
</evidence>
<comment type="similarity">
    <text evidence="1">Belongs to the SAPAP family.</text>
</comment>
<dbReference type="EMBL" id="CADEPM010000003">
    <property type="protein sequence ID" value="CAB3402735.1"/>
    <property type="molecule type" value="Genomic_DNA"/>
</dbReference>
<dbReference type="PANTHER" id="PTHR12353">
    <property type="entry name" value="DISKS LARGE-ASSOCIATED PROTEIN DAP SAP90/PSD-95-ASSOCIATED PROTEIN"/>
    <property type="match status" value="1"/>
</dbReference>
<dbReference type="Proteomes" id="UP000494206">
    <property type="component" value="Unassembled WGS sequence"/>
</dbReference>
<feature type="compositionally biased region" description="Basic and acidic residues" evidence="2">
    <location>
        <begin position="318"/>
        <end position="358"/>
    </location>
</feature>
<evidence type="ECO:0000256" key="1">
    <source>
        <dbReference type="ARBA" id="ARBA00008839"/>
    </source>
</evidence>
<comment type="caution">
    <text evidence="3">The sequence shown here is derived from an EMBL/GenBank/DDBJ whole genome shotgun (WGS) entry which is preliminary data.</text>
</comment>
<name>A0A8S1ES13_9PELO</name>
<protein>
    <submittedName>
        <fullName evidence="3">Uncharacterized protein</fullName>
    </submittedName>
</protein>
<organism evidence="3 4">
    <name type="scientific">Caenorhabditis bovis</name>
    <dbReference type="NCBI Taxonomy" id="2654633"/>
    <lineage>
        <taxon>Eukaryota</taxon>
        <taxon>Metazoa</taxon>
        <taxon>Ecdysozoa</taxon>
        <taxon>Nematoda</taxon>
        <taxon>Chromadorea</taxon>
        <taxon>Rhabditida</taxon>
        <taxon>Rhabditina</taxon>
        <taxon>Rhabditomorpha</taxon>
        <taxon>Rhabditoidea</taxon>
        <taxon>Rhabditidae</taxon>
        <taxon>Peloderinae</taxon>
        <taxon>Caenorhabditis</taxon>
    </lineage>
</organism>
<sequence>MPILFARIICMHTSANIHHDLVRDILSTPIGKPVNSRLHQLQAAEMGNHVSTPGPIKDLINKFDQLELCSSSKSEKEGIENEIQPHSFVINQQPDFDDDLTKKPPVVEEHIDKEIINEKKSLDSVDSDAHSEALKVSLDAESDSGISGSANFSPDASSKKVDSKTVEVLPTSGEEFRELHDRVKEELQKKMDEASVDLENVEKLPEKCADSLRAAHGNAHLLVRKKFGVFSGLIEKNLNPVDDDPKPVNFTDLEAFWVTIDMELAGIRKEFEKVEKYRAAGWDENAVTEEEEPKKEVVAQKARAGPAVPKKVSTVSAETKEKLEKQRAAAEQRRQEMRAQMKKKMMEMKQEKQEIEQS</sequence>
<reference evidence="3 4" key="1">
    <citation type="submission" date="2020-04" db="EMBL/GenBank/DDBJ databases">
        <authorList>
            <person name="Laetsch R D."/>
            <person name="Stevens L."/>
            <person name="Kumar S."/>
            <person name="Blaxter L. M."/>
        </authorList>
    </citation>
    <scope>NUCLEOTIDE SEQUENCE [LARGE SCALE GENOMIC DNA]</scope>
</reference>
<dbReference type="GO" id="GO:0099572">
    <property type="term" value="C:postsynaptic specialization"/>
    <property type="evidence" value="ECO:0007669"/>
    <property type="project" value="TreeGrafter"/>
</dbReference>
<proteinExistence type="inferred from homology"/>
<evidence type="ECO:0000313" key="3">
    <source>
        <dbReference type="EMBL" id="CAB3402735.1"/>
    </source>
</evidence>
<dbReference type="InterPro" id="IPR005026">
    <property type="entry name" value="SAPAP"/>
</dbReference>
<feature type="region of interest" description="Disordered" evidence="2">
    <location>
        <begin position="140"/>
        <end position="161"/>
    </location>
</feature>
<dbReference type="PANTHER" id="PTHR12353:SF31">
    <property type="entry name" value="LD44824P"/>
    <property type="match status" value="1"/>
</dbReference>
<feature type="region of interest" description="Disordered" evidence="2">
    <location>
        <begin position="289"/>
        <end position="358"/>
    </location>
</feature>
<keyword evidence="4" id="KW-1185">Reference proteome</keyword>
<evidence type="ECO:0000256" key="2">
    <source>
        <dbReference type="SAM" id="MobiDB-lite"/>
    </source>
</evidence>
<accession>A0A8S1ES13</accession>
<dbReference type="Pfam" id="PF03359">
    <property type="entry name" value="GKAP"/>
    <property type="match status" value="1"/>
</dbReference>
<dbReference type="GO" id="GO:0060090">
    <property type="term" value="F:molecular adaptor activity"/>
    <property type="evidence" value="ECO:0007669"/>
    <property type="project" value="TreeGrafter"/>
</dbReference>
<feature type="compositionally biased region" description="Polar residues" evidence="2">
    <location>
        <begin position="144"/>
        <end position="156"/>
    </location>
</feature>